<dbReference type="Proteomes" id="UP000835052">
    <property type="component" value="Unassembled WGS sequence"/>
</dbReference>
<dbReference type="GO" id="GO:2000762">
    <property type="term" value="P:regulation of phenylpropanoid metabolic process"/>
    <property type="evidence" value="ECO:0007669"/>
    <property type="project" value="InterPro"/>
</dbReference>
<dbReference type="PANTHER" id="PTHR46407">
    <property type="entry name" value="OS02G0208700 PROTEIN"/>
    <property type="match status" value="1"/>
</dbReference>
<evidence type="ECO:0000313" key="7">
    <source>
        <dbReference type="Proteomes" id="UP000835052"/>
    </source>
</evidence>
<evidence type="ECO:0000313" key="6">
    <source>
        <dbReference type="EMBL" id="CAD6198381.1"/>
    </source>
</evidence>
<protein>
    <recommendedName>
        <fullName evidence="5">RING-type domain-containing protein</fullName>
    </recommendedName>
</protein>
<dbReference type="InterPro" id="IPR013083">
    <property type="entry name" value="Znf_RING/FYVE/PHD"/>
</dbReference>
<evidence type="ECO:0000256" key="3">
    <source>
        <dbReference type="ARBA" id="ARBA00022833"/>
    </source>
</evidence>
<dbReference type="CDD" id="cd16564">
    <property type="entry name" value="RING-HC_RNF222"/>
    <property type="match status" value="1"/>
</dbReference>
<dbReference type="InterPro" id="IPR006652">
    <property type="entry name" value="Kelch_1"/>
</dbReference>
<dbReference type="InterPro" id="IPR001841">
    <property type="entry name" value="Znf_RING"/>
</dbReference>
<feature type="domain" description="RING-type" evidence="5">
    <location>
        <begin position="6"/>
        <end position="46"/>
    </location>
</feature>
<dbReference type="SMART" id="SM00612">
    <property type="entry name" value="Kelch"/>
    <property type="match status" value="5"/>
</dbReference>
<dbReference type="InterPro" id="IPR044595">
    <property type="entry name" value="KMD1-4"/>
</dbReference>
<dbReference type="PROSITE" id="PS50089">
    <property type="entry name" value="ZF_RING_2"/>
    <property type="match status" value="1"/>
</dbReference>
<dbReference type="GO" id="GO:0008270">
    <property type="term" value="F:zinc ion binding"/>
    <property type="evidence" value="ECO:0007669"/>
    <property type="project" value="UniProtKB-KW"/>
</dbReference>
<dbReference type="PANTHER" id="PTHR46407:SF3">
    <property type="entry name" value="OS02G0208700 PROTEIN"/>
    <property type="match status" value="1"/>
</dbReference>
<dbReference type="InterPro" id="IPR015915">
    <property type="entry name" value="Kelch-typ_b-propeller"/>
</dbReference>
<dbReference type="Gene3D" id="2.120.10.80">
    <property type="entry name" value="Kelch-type beta propeller"/>
    <property type="match status" value="1"/>
</dbReference>
<dbReference type="SUPFAM" id="SSF57850">
    <property type="entry name" value="RING/U-box"/>
    <property type="match status" value="1"/>
</dbReference>
<evidence type="ECO:0000259" key="5">
    <source>
        <dbReference type="PROSITE" id="PS50089"/>
    </source>
</evidence>
<dbReference type="Pfam" id="PF14634">
    <property type="entry name" value="zf-RING_5"/>
    <property type="match status" value="1"/>
</dbReference>
<keyword evidence="2 4" id="KW-0479">Metal-binding</keyword>
<keyword evidence="3" id="KW-0862">Zinc</keyword>
<evidence type="ECO:0000256" key="1">
    <source>
        <dbReference type="ARBA" id="ARBA00022441"/>
    </source>
</evidence>
<gene>
    <name evidence="6" type="ORF">CAUJ_LOCUS14287</name>
</gene>
<evidence type="ECO:0000256" key="4">
    <source>
        <dbReference type="PROSITE-ProRule" id="PRU00175"/>
    </source>
</evidence>
<keyword evidence="2 4" id="KW-0863">Zinc-finger</keyword>
<dbReference type="Pfam" id="PF01344">
    <property type="entry name" value="Kelch_1"/>
    <property type="match status" value="4"/>
</dbReference>
<proteinExistence type="predicted"/>
<dbReference type="EMBL" id="CAJGYM010000124">
    <property type="protein sequence ID" value="CAD6198381.1"/>
    <property type="molecule type" value="Genomic_DNA"/>
</dbReference>
<dbReference type="SMART" id="SM00184">
    <property type="entry name" value="RING"/>
    <property type="match status" value="1"/>
</dbReference>
<dbReference type="GO" id="GO:0080037">
    <property type="term" value="P:negative regulation of cytokinin-activated signaling pathway"/>
    <property type="evidence" value="ECO:0007669"/>
    <property type="project" value="InterPro"/>
</dbReference>
<keyword evidence="7" id="KW-1185">Reference proteome</keyword>
<keyword evidence="1" id="KW-0880">Kelch repeat</keyword>
<name>A0A8S1HV35_9PELO</name>
<sequence>MSSLECIICLEGYNRREKRPCIGTCGHSICEQCKHRMTSSKCPQCQREEAFALTTINWQVLDLMKIDYGMARVPQRADEICSECGSHAKKLRICIPCAEKRNEFVDRPFEEALRVAICGDCALDGFHKDHRNHKLLSTLKQGIEGELTKLETRKLQKEMNANLIDFQNRCASDLEGLMDSFNAYVDEGFKLSPDELVTHVENLKITRSELENAMGPAEEIFNKIRKISERIHMQKKDVSRLKKAYIRTPIEIQPSGPILIADRKQSVTEVLLIGKFDPSTKKWTSIGKMPNKKSNYAVAFHQNKIYIAGGMYNGAWLDALEIYNKEKNLRRDGPKLRHGRTRTSAGFFNGKMFVCGGYDGSYMSSVEIYDPDEDKWSEGPPLNRCRADCFVISYTGDLFVIGGYNGKEYEDKIEKLNFESRKWEIVAEMQGSRAGFSACVFRKRIYIAGGWSNSSNTLKTVRSFDPMTNTWREEPSMNKDRKYFTMHSTEESLFAIRGCADNWSVIQEVEELKAHAGVHIESIETKRWKGFCSSEETGNRDKLARNDLSFLHLKFITFFLVAYLR</sequence>
<accession>A0A8S1HV35</accession>
<dbReference type="Gene3D" id="3.30.40.10">
    <property type="entry name" value="Zinc/RING finger domain, C3HC4 (zinc finger)"/>
    <property type="match status" value="1"/>
</dbReference>
<dbReference type="AlphaFoldDB" id="A0A8S1HV35"/>
<dbReference type="OrthoDB" id="5803581at2759"/>
<reference evidence="6" key="1">
    <citation type="submission" date="2020-10" db="EMBL/GenBank/DDBJ databases">
        <authorList>
            <person name="Kikuchi T."/>
        </authorList>
    </citation>
    <scope>NUCLEOTIDE SEQUENCE</scope>
    <source>
        <strain evidence="6">NKZ352</strain>
    </source>
</reference>
<organism evidence="6 7">
    <name type="scientific">Caenorhabditis auriculariae</name>
    <dbReference type="NCBI Taxonomy" id="2777116"/>
    <lineage>
        <taxon>Eukaryota</taxon>
        <taxon>Metazoa</taxon>
        <taxon>Ecdysozoa</taxon>
        <taxon>Nematoda</taxon>
        <taxon>Chromadorea</taxon>
        <taxon>Rhabditida</taxon>
        <taxon>Rhabditina</taxon>
        <taxon>Rhabditomorpha</taxon>
        <taxon>Rhabditoidea</taxon>
        <taxon>Rhabditidae</taxon>
        <taxon>Peloderinae</taxon>
        <taxon>Caenorhabditis</taxon>
    </lineage>
</organism>
<evidence type="ECO:0000256" key="2">
    <source>
        <dbReference type="ARBA" id="ARBA00022771"/>
    </source>
</evidence>
<dbReference type="SUPFAM" id="SSF117281">
    <property type="entry name" value="Kelch motif"/>
    <property type="match status" value="1"/>
</dbReference>
<comment type="caution">
    <text evidence="6">The sequence shown here is derived from an EMBL/GenBank/DDBJ whole genome shotgun (WGS) entry which is preliminary data.</text>
</comment>